<dbReference type="AlphaFoldDB" id="A0A1J4JXD3"/>
<accession>A0A1J4JXD3</accession>
<reference evidence="7" key="1">
    <citation type="submission" date="2016-10" db="EMBL/GenBank/DDBJ databases">
        <authorList>
            <person name="Benchimol M."/>
            <person name="Almeida L.G."/>
            <person name="Vasconcelos A.T."/>
            <person name="Perreira-Neves A."/>
            <person name="Rosa I.A."/>
            <person name="Tasca T."/>
            <person name="Bogo M.R."/>
            <person name="de Souza W."/>
        </authorList>
    </citation>
    <scope>NUCLEOTIDE SEQUENCE [LARGE SCALE GENOMIC DNA]</scope>
    <source>
        <strain evidence="7">K</strain>
    </source>
</reference>
<dbReference type="Pfam" id="PF00012">
    <property type="entry name" value="HSP70"/>
    <property type="match status" value="1"/>
</dbReference>
<dbReference type="Gene3D" id="3.90.640.10">
    <property type="entry name" value="Actin, Chain A, domain 4"/>
    <property type="match status" value="1"/>
</dbReference>
<protein>
    <submittedName>
        <fullName evidence="7">DnaK protein</fullName>
    </submittedName>
</protein>
<dbReference type="GO" id="GO:0140662">
    <property type="term" value="F:ATP-dependent protein folding chaperone"/>
    <property type="evidence" value="ECO:0007669"/>
    <property type="project" value="InterPro"/>
</dbReference>
<evidence type="ECO:0000313" key="8">
    <source>
        <dbReference type="Proteomes" id="UP000179807"/>
    </source>
</evidence>
<evidence type="ECO:0000256" key="3">
    <source>
        <dbReference type="ARBA" id="ARBA00022741"/>
    </source>
</evidence>
<dbReference type="OrthoDB" id="10262720at2759"/>
<dbReference type="Proteomes" id="UP000179807">
    <property type="component" value="Unassembled WGS sequence"/>
</dbReference>
<keyword evidence="4" id="KW-0067">ATP-binding</keyword>
<dbReference type="Gene3D" id="3.30.30.30">
    <property type="match status" value="1"/>
</dbReference>
<evidence type="ECO:0000256" key="2">
    <source>
        <dbReference type="ARBA" id="ARBA00022729"/>
    </source>
</evidence>
<proteinExistence type="predicted"/>
<keyword evidence="3" id="KW-0547">Nucleotide-binding</keyword>
<keyword evidence="2" id="KW-0732">Signal</keyword>
<name>A0A1J4JXD3_9EUKA</name>
<dbReference type="SUPFAM" id="SSF53067">
    <property type="entry name" value="Actin-like ATPase domain"/>
    <property type="match status" value="2"/>
</dbReference>
<feature type="region of interest" description="Disordered" evidence="6">
    <location>
        <begin position="659"/>
        <end position="747"/>
    </location>
</feature>
<feature type="compositionally biased region" description="Low complexity" evidence="6">
    <location>
        <begin position="661"/>
        <end position="699"/>
    </location>
</feature>
<dbReference type="Gene3D" id="1.20.1270.10">
    <property type="match status" value="1"/>
</dbReference>
<feature type="compositionally biased region" description="Acidic residues" evidence="6">
    <location>
        <begin position="726"/>
        <end position="740"/>
    </location>
</feature>
<dbReference type="InterPro" id="IPR013126">
    <property type="entry name" value="Hsp_70_fam"/>
</dbReference>
<comment type="subcellular location">
    <subcellularLocation>
        <location evidence="1">Endoplasmic reticulum lumen</location>
    </subcellularLocation>
</comment>
<gene>
    <name evidence="7" type="ORF">TRFO_30757</name>
</gene>
<dbReference type="PANTHER" id="PTHR45639:SF3">
    <property type="entry name" value="HYPOXIA UP-REGULATED PROTEIN 1"/>
    <property type="match status" value="1"/>
</dbReference>
<dbReference type="InterPro" id="IPR029048">
    <property type="entry name" value="HSP70_C_sf"/>
</dbReference>
<dbReference type="GO" id="GO:0030968">
    <property type="term" value="P:endoplasmic reticulum unfolded protein response"/>
    <property type="evidence" value="ECO:0007669"/>
    <property type="project" value="TreeGrafter"/>
</dbReference>
<comment type="caution">
    <text evidence="7">The sequence shown here is derived from an EMBL/GenBank/DDBJ whole genome shotgun (WGS) entry which is preliminary data.</text>
</comment>
<evidence type="ECO:0000256" key="5">
    <source>
        <dbReference type="ARBA" id="ARBA00023186"/>
    </source>
</evidence>
<dbReference type="VEuPathDB" id="TrichDB:TRFO_30757"/>
<dbReference type="PANTHER" id="PTHR45639">
    <property type="entry name" value="HSC70CB, ISOFORM G-RELATED"/>
    <property type="match status" value="1"/>
</dbReference>
<keyword evidence="5" id="KW-0143">Chaperone</keyword>
<evidence type="ECO:0000313" key="7">
    <source>
        <dbReference type="EMBL" id="OHT02196.1"/>
    </source>
</evidence>
<dbReference type="GO" id="GO:0005524">
    <property type="term" value="F:ATP binding"/>
    <property type="evidence" value="ECO:0007669"/>
    <property type="project" value="UniProtKB-KW"/>
</dbReference>
<dbReference type="GeneID" id="94842233"/>
<sequence length="747" mass="84787">MMKGISPILGNTNGLTRREIMALVLRHLITTVDEGRWSPETAQIVLTVEPLLPRADRYAISEAVKLSNATLAAIIDSPTAAAQVYALEKRSLYIEQAKHVLFIDYGATYTWAAVFRFENIDDTPIVQELSIVTNSSLGGNLMDRELADLLLTKFAENNKIPKPTERRIISRFIEEARRAKEILTVNKDADIRLEDVVDDYGLNYHLTREVFQELISNCNQSLRNLFNDAIEKAGINATELDSIELIGGITRVPYVQECLMEISGMEKLNRTMNSDEAVALGAGYRGASNSGAFIVKKVFLAPFVNTNISIVHNGKIIELFNESSRLNETVYYAFNASENSEITIAAERELSTFSIALPENTTDDVVINISFGFDDLTLPTVTSITINETAYNKNNVCLFTLPEWTLSPEQFQNSTDFIHRMDVILDERRRFAKIKNDYEGYIYRVKNNLEYNNTFKKVVNETERENLTNIANEHETWLFDTHPEPMNESMIRAKYDELRDQVSPAESRAEEYIKRAPAFQKLNFSLNHVFRHLNETWPETKPWLTEEQVNSVWSQYNRTHEWFVEKYAAQLNQSDFEDPVVRVSEIDTQRMLLEWNFNSTNKIKKPTPTPVPKPETNQQFININGQNVSIVNGSINGVYVNGTFIPGNETTIFNGTDIHFETSPETNETSTETNETSTETNETSTETNETSTETNETTTDATPEGEKVNEEQQQTEGSAENAGEQPPDEGNSESEQEQPNENENKEL</sequence>
<dbReference type="SUPFAM" id="SSF100934">
    <property type="entry name" value="Heat shock protein 70kD (HSP70), C-terminal subdomain"/>
    <property type="match status" value="1"/>
</dbReference>
<dbReference type="GO" id="GO:0005788">
    <property type="term" value="C:endoplasmic reticulum lumen"/>
    <property type="evidence" value="ECO:0007669"/>
    <property type="project" value="UniProtKB-SubCell"/>
</dbReference>
<dbReference type="PROSITE" id="PS01036">
    <property type="entry name" value="HSP70_3"/>
    <property type="match status" value="1"/>
</dbReference>
<dbReference type="InterPro" id="IPR018181">
    <property type="entry name" value="Heat_shock_70_CS"/>
</dbReference>
<dbReference type="GO" id="GO:0034663">
    <property type="term" value="C:endoplasmic reticulum chaperone complex"/>
    <property type="evidence" value="ECO:0007669"/>
    <property type="project" value="TreeGrafter"/>
</dbReference>
<evidence type="ECO:0000256" key="1">
    <source>
        <dbReference type="ARBA" id="ARBA00004319"/>
    </source>
</evidence>
<dbReference type="Gene3D" id="3.30.420.40">
    <property type="match status" value="2"/>
</dbReference>
<dbReference type="InterPro" id="IPR043129">
    <property type="entry name" value="ATPase_NBD"/>
</dbReference>
<organism evidence="7 8">
    <name type="scientific">Tritrichomonas foetus</name>
    <dbReference type="NCBI Taxonomy" id="1144522"/>
    <lineage>
        <taxon>Eukaryota</taxon>
        <taxon>Metamonada</taxon>
        <taxon>Parabasalia</taxon>
        <taxon>Tritrichomonadida</taxon>
        <taxon>Tritrichomonadidae</taxon>
        <taxon>Tritrichomonas</taxon>
    </lineage>
</organism>
<keyword evidence="8" id="KW-1185">Reference proteome</keyword>
<dbReference type="EMBL" id="MLAK01000877">
    <property type="protein sequence ID" value="OHT02196.1"/>
    <property type="molecule type" value="Genomic_DNA"/>
</dbReference>
<evidence type="ECO:0000256" key="6">
    <source>
        <dbReference type="SAM" id="MobiDB-lite"/>
    </source>
</evidence>
<evidence type="ECO:0000256" key="4">
    <source>
        <dbReference type="ARBA" id="ARBA00022840"/>
    </source>
</evidence>
<dbReference type="RefSeq" id="XP_068355332.1">
    <property type="nucleotide sequence ID" value="XM_068507529.1"/>
</dbReference>